<gene>
    <name evidence="2" type="ORF">P7K49_003776</name>
</gene>
<accession>A0ABQ9W5Y5</accession>
<dbReference type="EMBL" id="JASSZA010000002">
    <property type="protein sequence ID" value="KAK2116890.1"/>
    <property type="molecule type" value="Genomic_DNA"/>
</dbReference>
<feature type="region of interest" description="Disordered" evidence="1">
    <location>
        <begin position="1"/>
        <end position="130"/>
    </location>
</feature>
<protein>
    <submittedName>
        <fullName evidence="2">Uncharacterized protein</fullName>
    </submittedName>
</protein>
<evidence type="ECO:0000313" key="3">
    <source>
        <dbReference type="Proteomes" id="UP001266305"/>
    </source>
</evidence>
<dbReference type="Proteomes" id="UP001266305">
    <property type="component" value="Unassembled WGS sequence"/>
</dbReference>
<name>A0ABQ9W5Y5_SAGOE</name>
<comment type="caution">
    <text evidence="2">The sequence shown here is derived from an EMBL/GenBank/DDBJ whole genome shotgun (WGS) entry which is preliminary data.</text>
</comment>
<feature type="compositionally biased region" description="Basic residues" evidence="1">
    <location>
        <begin position="1"/>
        <end position="11"/>
    </location>
</feature>
<evidence type="ECO:0000313" key="2">
    <source>
        <dbReference type="EMBL" id="KAK2116890.1"/>
    </source>
</evidence>
<keyword evidence="3" id="KW-1185">Reference proteome</keyword>
<sequence length="130" mass="14574">MHWRWRPRRAALGHSPQQQQHQEYRRQRSQARGAPHGEHWEPGSALPSLLRWSSASQAPSTGASHPRLRPSCATHTPTQVLGAALQLRSARPRHGPPALDRGTARVGAREDRCPGREPLGLARKEMLFPR</sequence>
<reference evidence="2 3" key="1">
    <citation type="submission" date="2023-05" db="EMBL/GenBank/DDBJ databases">
        <title>B98-5 Cell Line De Novo Hybrid Assembly: An Optical Mapping Approach.</title>
        <authorList>
            <person name="Kananen K."/>
            <person name="Auerbach J.A."/>
            <person name="Kautto E."/>
            <person name="Blachly J.S."/>
        </authorList>
    </citation>
    <scope>NUCLEOTIDE SEQUENCE [LARGE SCALE GENOMIC DNA]</scope>
    <source>
        <strain evidence="2">B95-8</strain>
        <tissue evidence="2">Cell line</tissue>
    </source>
</reference>
<feature type="compositionally biased region" description="Polar residues" evidence="1">
    <location>
        <begin position="51"/>
        <end position="63"/>
    </location>
</feature>
<evidence type="ECO:0000256" key="1">
    <source>
        <dbReference type="SAM" id="MobiDB-lite"/>
    </source>
</evidence>
<organism evidence="2 3">
    <name type="scientific">Saguinus oedipus</name>
    <name type="common">Cotton-top tamarin</name>
    <name type="synonym">Oedipomidas oedipus</name>
    <dbReference type="NCBI Taxonomy" id="9490"/>
    <lineage>
        <taxon>Eukaryota</taxon>
        <taxon>Metazoa</taxon>
        <taxon>Chordata</taxon>
        <taxon>Craniata</taxon>
        <taxon>Vertebrata</taxon>
        <taxon>Euteleostomi</taxon>
        <taxon>Mammalia</taxon>
        <taxon>Eutheria</taxon>
        <taxon>Euarchontoglires</taxon>
        <taxon>Primates</taxon>
        <taxon>Haplorrhini</taxon>
        <taxon>Platyrrhini</taxon>
        <taxon>Cebidae</taxon>
        <taxon>Callitrichinae</taxon>
        <taxon>Saguinus</taxon>
    </lineage>
</organism>
<proteinExistence type="predicted"/>